<evidence type="ECO:0000313" key="1">
    <source>
        <dbReference type="EMBL" id="EER40308.1"/>
    </source>
</evidence>
<name>C6HHM4_AJECH</name>
<dbReference type="AlphaFoldDB" id="C6HHM4"/>
<dbReference type="VEuPathDB" id="FungiDB:HCDG_05705"/>
<dbReference type="Proteomes" id="UP000002624">
    <property type="component" value="Unassembled WGS sequence"/>
</dbReference>
<gene>
    <name evidence="1" type="ORF">HCDG_05705</name>
</gene>
<organism evidence="1 2">
    <name type="scientific">Ajellomyces capsulatus (strain H143)</name>
    <name type="common">Darling's disease fungus</name>
    <name type="synonym">Histoplasma capsulatum</name>
    <dbReference type="NCBI Taxonomy" id="544712"/>
    <lineage>
        <taxon>Eukaryota</taxon>
        <taxon>Fungi</taxon>
        <taxon>Dikarya</taxon>
        <taxon>Ascomycota</taxon>
        <taxon>Pezizomycotina</taxon>
        <taxon>Eurotiomycetes</taxon>
        <taxon>Eurotiomycetidae</taxon>
        <taxon>Onygenales</taxon>
        <taxon>Ajellomycetaceae</taxon>
        <taxon>Histoplasma</taxon>
    </lineage>
</organism>
<sequence>MEAQPASVSSAHHQSYCTSKIRLVPFASSKFRVRGAAVHVHQRASFSSSSSGDIHFAVDVHGGVMGDGEGRMGRMYCRDRPRLSVSVIRYNHITQPGGPADPGHMDHGCSQTATSPPRPCIATSCCTRPFSYSSSSPVLSPRE</sequence>
<evidence type="ECO:0000313" key="2">
    <source>
        <dbReference type="Proteomes" id="UP000002624"/>
    </source>
</evidence>
<dbReference type="OrthoDB" id="10559226at2759"/>
<dbReference type="HOGENOM" id="CLU_150763_0_0_1"/>
<dbReference type="EMBL" id="GG692427">
    <property type="protein sequence ID" value="EER40308.1"/>
    <property type="molecule type" value="Genomic_DNA"/>
</dbReference>
<dbReference type="OMA" id="PRPCIAT"/>
<accession>C6HHM4</accession>
<proteinExistence type="predicted"/>
<reference evidence="1" key="1">
    <citation type="submission" date="2009-05" db="EMBL/GenBank/DDBJ databases">
        <title>The Genome Sequence of Ajellomyces capsulatus strain H143.</title>
        <authorList>
            <consortium name="The Broad Institute Genome Sequencing Platform"/>
            <person name="Champion M."/>
            <person name="Cuomo C."/>
            <person name="Ma L.-J."/>
            <person name="Henn M.R."/>
            <person name="Sil A."/>
            <person name="Goldman B."/>
            <person name="Young S.K."/>
            <person name="Kodira C.D."/>
            <person name="Zeng Q."/>
            <person name="Koehrsen M."/>
            <person name="Alvarado L."/>
            <person name="Berlin A."/>
            <person name="Borenstein D."/>
            <person name="Chen Z."/>
            <person name="Engels R."/>
            <person name="Freedman E."/>
            <person name="Gellesch M."/>
            <person name="Goldberg J."/>
            <person name="Griggs A."/>
            <person name="Gujja S."/>
            <person name="Heiman D."/>
            <person name="Hepburn T."/>
            <person name="Howarth C."/>
            <person name="Jen D."/>
            <person name="Larson L."/>
            <person name="Lewis B."/>
            <person name="Mehta T."/>
            <person name="Park D."/>
            <person name="Pearson M."/>
            <person name="Roberts A."/>
            <person name="Saif S."/>
            <person name="Shea T."/>
            <person name="Shenoy N."/>
            <person name="Sisk P."/>
            <person name="Stolte C."/>
            <person name="Sykes S."/>
            <person name="Walk T."/>
            <person name="White J."/>
            <person name="Yandava C."/>
            <person name="Klein B."/>
            <person name="McEwen J.G."/>
            <person name="Puccia R."/>
            <person name="Goldman G.H."/>
            <person name="Felipe M.S."/>
            <person name="Nino-Vega G."/>
            <person name="San-Blas G."/>
            <person name="Taylor J."/>
            <person name="Mendoza L."/>
            <person name="Galagan J."/>
            <person name="Nusbaum C."/>
            <person name="Birren B."/>
        </authorList>
    </citation>
    <scope>NUCLEOTIDE SEQUENCE</scope>
    <source>
        <strain evidence="1">H143</strain>
    </source>
</reference>
<protein>
    <submittedName>
        <fullName evidence="1">Uncharacterized protein</fullName>
    </submittedName>
</protein>